<dbReference type="EMBL" id="JADLRE010000023">
    <property type="protein sequence ID" value="MBF6228503.1"/>
    <property type="molecule type" value="Genomic_DNA"/>
</dbReference>
<sequence>MPWQHIVRVWLARVEIIDRYGRDEIAFARTSHFPGLREKIAKLYEEEYQMKTQTKQKAAVALVAGAATVLIGGQVANAASLQNADSAAGAAVVVVSDNVVKPGVVLW</sequence>
<proteinExistence type="predicted"/>
<dbReference type="Proteomes" id="UP000807309">
    <property type="component" value="Unassembled WGS sequence"/>
</dbReference>
<organism evidence="1 2">
    <name type="scientific">Nocardia abscessus</name>
    <dbReference type="NCBI Taxonomy" id="120957"/>
    <lineage>
        <taxon>Bacteria</taxon>
        <taxon>Bacillati</taxon>
        <taxon>Actinomycetota</taxon>
        <taxon>Actinomycetes</taxon>
        <taxon>Mycobacteriales</taxon>
        <taxon>Nocardiaceae</taxon>
        <taxon>Nocardia</taxon>
    </lineage>
</organism>
<accession>A0ABS0CDR8</accession>
<evidence type="ECO:0000313" key="1">
    <source>
        <dbReference type="EMBL" id="MBF6228503.1"/>
    </source>
</evidence>
<reference evidence="1 2" key="1">
    <citation type="submission" date="2020-10" db="EMBL/GenBank/DDBJ databases">
        <title>Identification of Nocardia species via Next-generation sequencing and recognition of intraspecies genetic diversity.</title>
        <authorList>
            <person name="Li P."/>
            <person name="Li P."/>
            <person name="Lu B."/>
        </authorList>
    </citation>
    <scope>NUCLEOTIDE SEQUENCE [LARGE SCALE GENOMIC DNA]</scope>
    <source>
        <strain evidence="1 2">N-11</strain>
    </source>
</reference>
<protein>
    <submittedName>
        <fullName evidence="1">Uncharacterized protein</fullName>
    </submittedName>
</protein>
<gene>
    <name evidence="1" type="ORF">IU470_25775</name>
</gene>
<keyword evidence="2" id="KW-1185">Reference proteome</keyword>
<comment type="caution">
    <text evidence="1">The sequence shown here is derived from an EMBL/GenBank/DDBJ whole genome shotgun (WGS) entry which is preliminary data.</text>
</comment>
<evidence type="ECO:0000313" key="2">
    <source>
        <dbReference type="Proteomes" id="UP000807309"/>
    </source>
</evidence>
<name>A0ABS0CDR8_9NOCA</name>
<dbReference type="RefSeq" id="WP_195035408.1">
    <property type="nucleotide sequence ID" value="NZ_JADLRE010000023.1"/>
</dbReference>